<protein>
    <submittedName>
        <fullName evidence="1 2">Uncharacterized protein</fullName>
    </submittedName>
</protein>
<proteinExistence type="predicted"/>
<reference evidence="1 3" key="1">
    <citation type="submission" date="2008-03" db="EMBL/GenBank/DDBJ databases">
        <title>Annotation of Ixodes scapularis.</title>
        <authorList>
            <consortium name="Ixodes scapularis Genome Project Consortium"/>
            <person name="Caler E."/>
            <person name="Hannick L.I."/>
            <person name="Bidwell S."/>
            <person name="Joardar V."/>
            <person name="Thiagarajan M."/>
            <person name="Amedeo P."/>
            <person name="Galinsky K.J."/>
            <person name="Schobel S."/>
            <person name="Inman J."/>
            <person name="Hostetler J."/>
            <person name="Miller J."/>
            <person name="Hammond M."/>
            <person name="Megy K."/>
            <person name="Lawson D."/>
            <person name="Kodira C."/>
            <person name="Sutton G."/>
            <person name="Meyer J."/>
            <person name="Hill C.A."/>
            <person name="Birren B."/>
            <person name="Nene V."/>
            <person name="Collins F."/>
            <person name="Alarcon-Chaidez F."/>
            <person name="Wikel S."/>
            <person name="Strausberg R."/>
        </authorList>
    </citation>
    <scope>NUCLEOTIDE SEQUENCE [LARGE SCALE GENOMIC DNA]</scope>
    <source>
        <strain evidence="3">Wikel</strain>
        <strain evidence="1">Wikel colony</strain>
    </source>
</reference>
<dbReference type="VEuPathDB" id="VectorBase:ISCW002302"/>
<evidence type="ECO:0000313" key="3">
    <source>
        <dbReference type="Proteomes" id="UP000001555"/>
    </source>
</evidence>
<dbReference type="EnsemblMetazoa" id="ISCW002302-RA">
    <property type="protein sequence ID" value="ISCW002302-PA"/>
    <property type="gene ID" value="ISCW002302"/>
</dbReference>
<evidence type="ECO:0000313" key="2">
    <source>
        <dbReference type="EnsemblMetazoa" id="ISCW002302-PA"/>
    </source>
</evidence>
<dbReference type="Proteomes" id="UP000001555">
    <property type="component" value="Unassembled WGS sequence"/>
</dbReference>
<sequence length="63" mass="7120">MEASLRLFTRVSAAITSRLEICPPTTVYLKRRPALHDPGLSLAGIDWHAWHSVGKLPHIKRTF</sequence>
<keyword evidence="3" id="KW-1185">Reference proteome</keyword>
<dbReference type="PaxDb" id="6945-B7P7T6"/>
<dbReference type="InParanoid" id="B7P7T6"/>
<accession>B7P7T6</accession>
<reference evidence="2" key="2">
    <citation type="submission" date="2020-05" db="UniProtKB">
        <authorList>
            <consortium name="EnsemblMetazoa"/>
        </authorList>
    </citation>
    <scope>IDENTIFICATION</scope>
    <source>
        <strain evidence="2">wikel</strain>
    </source>
</reference>
<dbReference type="EMBL" id="DS653206">
    <property type="protein sequence ID" value="EEC02658.1"/>
    <property type="molecule type" value="Genomic_DNA"/>
</dbReference>
<evidence type="ECO:0000313" key="1">
    <source>
        <dbReference type="EMBL" id="EEC02658.1"/>
    </source>
</evidence>
<dbReference type="VEuPathDB" id="VectorBase:ISCI002302"/>
<dbReference type="AlphaFoldDB" id="B7P7T6"/>
<dbReference type="HOGENOM" id="CLU_2888236_0_0_1"/>
<organism>
    <name type="scientific">Ixodes scapularis</name>
    <name type="common">Black-legged tick</name>
    <name type="synonym">Deer tick</name>
    <dbReference type="NCBI Taxonomy" id="6945"/>
    <lineage>
        <taxon>Eukaryota</taxon>
        <taxon>Metazoa</taxon>
        <taxon>Ecdysozoa</taxon>
        <taxon>Arthropoda</taxon>
        <taxon>Chelicerata</taxon>
        <taxon>Arachnida</taxon>
        <taxon>Acari</taxon>
        <taxon>Parasitiformes</taxon>
        <taxon>Ixodida</taxon>
        <taxon>Ixodoidea</taxon>
        <taxon>Ixodidae</taxon>
        <taxon>Ixodinae</taxon>
        <taxon>Ixodes</taxon>
    </lineage>
</organism>
<dbReference type="EMBL" id="ABJB011120891">
    <property type="status" value="NOT_ANNOTATED_CDS"/>
    <property type="molecule type" value="Genomic_DNA"/>
</dbReference>
<gene>
    <name evidence="1" type="ORF">IscW_ISCW002302</name>
</gene>
<name>B7P7T6_IXOSC</name>